<gene>
    <name evidence="3" type="ORF">OJ997_21300</name>
</gene>
<dbReference type="InterPro" id="IPR012908">
    <property type="entry name" value="PGAP1-ab_dom-like"/>
</dbReference>
<sequence length="324" mass="34109">MTALGRLLADELSAVPRGIGEVHAAISGRVFRALGPPALPVRVLHDLITRGTYTAVSGGLWAGARALPLEPSPVVLGALNGLFGDALAAEGSPLAISMAAERIGSPRTPDVVVFVHGLGETELAWGAEPYGDRLPGWTPVYVRYNTGLPIADNGVALGELIEALDWDVERIALVGHSMGGLVARSACAHGGEWTSRVSHTISLGTPHDGAPLEQAVHAMVGVLERAPETRPFARFLGRRSAGIRDLRRGVRDPLLPGARHGFVAATVTARDTHVVGHLLGDALVRTASARGEGDLLDLGSTHHLALLRHPAVHRQLERWLSAAN</sequence>
<reference evidence="3" key="1">
    <citation type="submission" date="2022-10" db="EMBL/GenBank/DDBJ databases">
        <title>The WGS of Solirubrobacter phytolaccae KCTC 29190.</title>
        <authorList>
            <person name="Jiang Z."/>
        </authorList>
    </citation>
    <scope>NUCLEOTIDE SEQUENCE</scope>
    <source>
        <strain evidence="3">KCTC 29190</strain>
    </source>
</reference>
<dbReference type="PROSITE" id="PS00708">
    <property type="entry name" value="PRO_ENDOPEP_SER"/>
    <property type="match status" value="1"/>
</dbReference>
<dbReference type="InterPro" id="IPR029058">
    <property type="entry name" value="AB_hydrolase_fold"/>
</dbReference>
<dbReference type="Pfam" id="PF07819">
    <property type="entry name" value="PGAP1"/>
    <property type="match status" value="1"/>
</dbReference>
<evidence type="ECO:0000259" key="2">
    <source>
        <dbReference type="Pfam" id="PF07819"/>
    </source>
</evidence>
<dbReference type="SUPFAM" id="SSF53474">
    <property type="entry name" value="alpha/beta-Hydrolases"/>
    <property type="match status" value="1"/>
</dbReference>
<dbReference type="GO" id="GO:0016788">
    <property type="term" value="F:hydrolase activity, acting on ester bonds"/>
    <property type="evidence" value="ECO:0007669"/>
    <property type="project" value="InterPro"/>
</dbReference>
<dbReference type="RefSeq" id="WP_270027246.1">
    <property type="nucleotide sequence ID" value="NZ_JAPDDP010000042.1"/>
</dbReference>
<accession>A0A9X3NAG2</accession>
<dbReference type="PANTHER" id="PTHR37946">
    <property type="entry name" value="SLL1969 PROTEIN"/>
    <property type="match status" value="1"/>
</dbReference>
<dbReference type="EMBL" id="JAPDDP010000042">
    <property type="protein sequence ID" value="MDA0182863.1"/>
    <property type="molecule type" value="Genomic_DNA"/>
</dbReference>
<keyword evidence="1" id="KW-0378">Hydrolase</keyword>
<feature type="domain" description="GPI inositol-deacylase PGAP1-like alpha/beta" evidence="2">
    <location>
        <begin position="168"/>
        <end position="214"/>
    </location>
</feature>
<dbReference type="Proteomes" id="UP001147653">
    <property type="component" value="Unassembled WGS sequence"/>
</dbReference>
<proteinExistence type="predicted"/>
<protein>
    <recommendedName>
        <fullName evidence="2">GPI inositol-deacylase PGAP1-like alpha/beta domain-containing protein</fullName>
    </recommendedName>
</protein>
<dbReference type="PANTHER" id="PTHR37946:SF1">
    <property type="entry name" value="SLL1969 PROTEIN"/>
    <property type="match status" value="1"/>
</dbReference>
<organism evidence="3 4">
    <name type="scientific">Solirubrobacter phytolaccae</name>
    <dbReference type="NCBI Taxonomy" id="1404360"/>
    <lineage>
        <taxon>Bacteria</taxon>
        <taxon>Bacillati</taxon>
        <taxon>Actinomycetota</taxon>
        <taxon>Thermoleophilia</taxon>
        <taxon>Solirubrobacterales</taxon>
        <taxon>Solirubrobacteraceae</taxon>
        <taxon>Solirubrobacter</taxon>
    </lineage>
</organism>
<evidence type="ECO:0000313" key="3">
    <source>
        <dbReference type="EMBL" id="MDA0182863.1"/>
    </source>
</evidence>
<dbReference type="GO" id="GO:0004252">
    <property type="term" value="F:serine-type endopeptidase activity"/>
    <property type="evidence" value="ECO:0007669"/>
    <property type="project" value="InterPro"/>
</dbReference>
<evidence type="ECO:0000313" key="4">
    <source>
        <dbReference type="Proteomes" id="UP001147653"/>
    </source>
</evidence>
<dbReference type="Gene3D" id="3.40.50.1820">
    <property type="entry name" value="alpha/beta hydrolase"/>
    <property type="match status" value="1"/>
</dbReference>
<keyword evidence="4" id="KW-1185">Reference proteome</keyword>
<dbReference type="GO" id="GO:0006508">
    <property type="term" value="P:proteolysis"/>
    <property type="evidence" value="ECO:0007669"/>
    <property type="project" value="InterPro"/>
</dbReference>
<evidence type="ECO:0000256" key="1">
    <source>
        <dbReference type="ARBA" id="ARBA00022801"/>
    </source>
</evidence>
<comment type="caution">
    <text evidence="3">The sequence shown here is derived from an EMBL/GenBank/DDBJ whole genome shotgun (WGS) entry which is preliminary data.</text>
</comment>
<name>A0A9X3NAG2_9ACTN</name>
<dbReference type="InterPro" id="IPR002471">
    <property type="entry name" value="Pept_S9_AS"/>
</dbReference>
<dbReference type="AlphaFoldDB" id="A0A9X3NAG2"/>